<proteinExistence type="predicted"/>
<dbReference type="Proteomes" id="UP001501578">
    <property type="component" value="Unassembled WGS sequence"/>
</dbReference>
<dbReference type="Pfam" id="PF11848">
    <property type="entry name" value="DUF3368"/>
    <property type="match status" value="1"/>
</dbReference>
<sequence length="182" mass="20053">MTGSTPAEPLPPLVVDAMMLHHFAKADRLDVLGACVSTLSTTHLVATEVDKYAEAYPSLRSITDLEWLRVLSQDTDEDLLAFAMWVDLLGAGEHNLGEASVFAAAEVHGLVAITDDRDATKVGRTRGLEIHGTVWLLTRLHRLGKMTLVEISGHVDTLRHTGMRLPCTGRDLHRWARERGLL</sequence>
<organism evidence="1 2">
    <name type="scientific">Nonomuraea longicatena</name>
    <dbReference type="NCBI Taxonomy" id="83682"/>
    <lineage>
        <taxon>Bacteria</taxon>
        <taxon>Bacillati</taxon>
        <taxon>Actinomycetota</taxon>
        <taxon>Actinomycetes</taxon>
        <taxon>Streptosporangiales</taxon>
        <taxon>Streptosporangiaceae</taxon>
        <taxon>Nonomuraea</taxon>
    </lineage>
</organism>
<dbReference type="PANTHER" id="PTHR39550:SF1">
    <property type="entry name" value="SLL0658 PROTEIN"/>
    <property type="match status" value="1"/>
</dbReference>
<comment type="caution">
    <text evidence="1">The sequence shown here is derived from an EMBL/GenBank/DDBJ whole genome shotgun (WGS) entry which is preliminary data.</text>
</comment>
<reference evidence="1 2" key="1">
    <citation type="journal article" date="2019" name="Int. J. Syst. Evol. Microbiol.">
        <title>The Global Catalogue of Microorganisms (GCM) 10K type strain sequencing project: providing services to taxonomists for standard genome sequencing and annotation.</title>
        <authorList>
            <consortium name="The Broad Institute Genomics Platform"/>
            <consortium name="The Broad Institute Genome Sequencing Center for Infectious Disease"/>
            <person name="Wu L."/>
            <person name="Ma J."/>
        </authorList>
    </citation>
    <scope>NUCLEOTIDE SEQUENCE [LARGE SCALE GENOMIC DNA]</scope>
    <source>
        <strain evidence="1 2">JCM 11136</strain>
    </source>
</reference>
<dbReference type="PANTHER" id="PTHR39550">
    <property type="entry name" value="SLL0658 PROTEIN"/>
    <property type="match status" value="1"/>
</dbReference>
<gene>
    <name evidence="1" type="ORF">GCM10009560_73960</name>
</gene>
<evidence type="ECO:0008006" key="3">
    <source>
        <dbReference type="Google" id="ProtNLM"/>
    </source>
</evidence>
<evidence type="ECO:0000313" key="2">
    <source>
        <dbReference type="Proteomes" id="UP001501578"/>
    </source>
</evidence>
<protein>
    <recommendedName>
        <fullName evidence="3">PIN domain-containing protein</fullName>
    </recommendedName>
</protein>
<keyword evidence="2" id="KW-1185">Reference proteome</keyword>
<name>A0ABN1R6L6_9ACTN</name>
<dbReference type="RefSeq" id="WP_343954974.1">
    <property type="nucleotide sequence ID" value="NZ_BAAAHQ010000054.1"/>
</dbReference>
<accession>A0ABN1R6L6</accession>
<evidence type="ECO:0000313" key="1">
    <source>
        <dbReference type="EMBL" id="GAA0952332.1"/>
    </source>
</evidence>
<dbReference type="InterPro" id="IPR021799">
    <property type="entry name" value="PIN-like_prokaryotic"/>
</dbReference>
<dbReference type="EMBL" id="BAAAHQ010000054">
    <property type="protein sequence ID" value="GAA0952332.1"/>
    <property type="molecule type" value="Genomic_DNA"/>
</dbReference>